<name>A0AAD9NF89_9ANNE</name>
<dbReference type="AlphaFoldDB" id="A0AAD9NF89"/>
<keyword evidence="7" id="KW-1185">Reference proteome</keyword>
<dbReference type="InterPro" id="IPR019376">
    <property type="entry name" value="Myeloid_leukemia_factor"/>
</dbReference>
<dbReference type="EMBL" id="JAODUP010000023">
    <property type="protein sequence ID" value="KAK2167860.1"/>
    <property type="molecule type" value="Genomic_DNA"/>
</dbReference>
<keyword evidence="3" id="KW-0963">Cytoplasm</keyword>
<protein>
    <recommendedName>
        <fullName evidence="8">Myeloid leukemia factor</fullName>
    </recommendedName>
</protein>
<sequence length="290" mass="33473">MFNNDPFFSFSAHMQYINQVNQMMADPFRMAGMDMSPYGMMVVGNPMLGLTDGRERLRDMARRPDRTNYDMMLADPVMDQFGTRALFGNMFQNVNSLMGSLPEQVDQTRSDPNAHYFSQSSVMSYSNTGEGPPKVYQAMSSTRQIPGGVRETRKAVRDSETAIEKMAIGHHIGDKGHVKERVRHVRSGDVEENQEYINLEEEEAPEFNEEWRSKTQQYGSYDRQSRIDHSQNVRAITDGQARYDHHTHRSRPYPSRPDHGHANARMFDQQYRDRSHSRSRSHSPVRNDGD</sequence>
<dbReference type="Pfam" id="PF10248">
    <property type="entry name" value="Mlf1IP"/>
    <property type="match status" value="1"/>
</dbReference>
<dbReference type="Proteomes" id="UP001208570">
    <property type="component" value="Unassembled WGS sequence"/>
</dbReference>
<gene>
    <name evidence="6" type="ORF">LSH36_23g08086</name>
</gene>
<comment type="caution">
    <text evidence="6">The sequence shown here is derived from an EMBL/GenBank/DDBJ whole genome shotgun (WGS) entry which is preliminary data.</text>
</comment>
<evidence type="ECO:0000256" key="5">
    <source>
        <dbReference type="SAM" id="MobiDB-lite"/>
    </source>
</evidence>
<proteinExistence type="inferred from homology"/>
<evidence type="ECO:0000313" key="6">
    <source>
        <dbReference type="EMBL" id="KAK2167860.1"/>
    </source>
</evidence>
<reference evidence="6" key="1">
    <citation type="journal article" date="2023" name="Mol. Biol. Evol.">
        <title>Third-Generation Sequencing Reveals the Adaptive Role of the Epigenome in Three Deep-Sea Polychaetes.</title>
        <authorList>
            <person name="Perez M."/>
            <person name="Aroh O."/>
            <person name="Sun Y."/>
            <person name="Lan Y."/>
            <person name="Juniper S.K."/>
            <person name="Young C.R."/>
            <person name="Angers B."/>
            <person name="Qian P.Y."/>
        </authorList>
    </citation>
    <scope>NUCLEOTIDE SEQUENCE</scope>
    <source>
        <strain evidence="6">P08H-3</strain>
    </source>
</reference>
<evidence type="ECO:0000256" key="2">
    <source>
        <dbReference type="ARBA" id="ARBA00008332"/>
    </source>
</evidence>
<organism evidence="6 7">
    <name type="scientific">Paralvinella palmiformis</name>
    <dbReference type="NCBI Taxonomy" id="53620"/>
    <lineage>
        <taxon>Eukaryota</taxon>
        <taxon>Metazoa</taxon>
        <taxon>Spiralia</taxon>
        <taxon>Lophotrochozoa</taxon>
        <taxon>Annelida</taxon>
        <taxon>Polychaeta</taxon>
        <taxon>Sedentaria</taxon>
        <taxon>Canalipalpata</taxon>
        <taxon>Terebellida</taxon>
        <taxon>Terebelliformia</taxon>
        <taxon>Alvinellidae</taxon>
        <taxon>Paralvinella</taxon>
    </lineage>
</organism>
<evidence type="ECO:0008006" key="8">
    <source>
        <dbReference type="Google" id="ProtNLM"/>
    </source>
</evidence>
<accession>A0AAD9NF89</accession>
<evidence type="ECO:0000256" key="4">
    <source>
        <dbReference type="ARBA" id="ARBA00022553"/>
    </source>
</evidence>
<comment type="similarity">
    <text evidence="2">Belongs to the MLF family.</text>
</comment>
<keyword evidence="4" id="KW-0597">Phosphoprotein</keyword>
<evidence type="ECO:0000256" key="1">
    <source>
        <dbReference type="ARBA" id="ARBA00004496"/>
    </source>
</evidence>
<evidence type="ECO:0000313" key="7">
    <source>
        <dbReference type="Proteomes" id="UP001208570"/>
    </source>
</evidence>
<feature type="region of interest" description="Disordered" evidence="5">
    <location>
        <begin position="201"/>
        <end position="290"/>
    </location>
</feature>
<comment type="subcellular location">
    <subcellularLocation>
        <location evidence="1">Cytoplasm</location>
    </subcellularLocation>
</comment>
<evidence type="ECO:0000256" key="3">
    <source>
        <dbReference type="ARBA" id="ARBA00022490"/>
    </source>
</evidence>
<dbReference type="PANTHER" id="PTHR13105">
    <property type="entry name" value="MYELOID LEUKEMIA FACTOR"/>
    <property type="match status" value="1"/>
</dbReference>
<dbReference type="GO" id="GO:0005737">
    <property type="term" value="C:cytoplasm"/>
    <property type="evidence" value="ECO:0007669"/>
    <property type="project" value="UniProtKB-SubCell"/>
</dbReference>